<dbReference type="PANTHER" id="PTHR30461">
    <property type="entry name" value="DNA-INVERTASE FROM LAMBDOID PROPHAGE"/>
    <property type="match status" value="1"/>
</dbReference>
<feature type="domain" description="Recombinase" evidence="2">
    <location>
        <begin position="168"/>
        <end position="271"/>
    </location>
</feature>
<dbReference type="AlphaFoldDB" id="A0A5N5DXS8"/>
<dbReference type="CDD" id="cd00338">
    <property type="entry name" value="Ser_Recombinase"/>
    <property type="match status" value="1"/>
</dbReference>
<name>A0A5N5DXS8_RHOER</name>
<dbReference type="PROSITE" id="PS51737">
    <property type="entry name" value="RECOMBINASE_DNA_BIND"/>
    <property type="match status" value="1"/>
</dbReference>
<dbReference type="Pfam" id="PF00239">
    <property type="entry name" value="Resolvase"/>
    <property type="match status" value="1"/>
</dbReference>
<dbReference type="SUPFAM" id="SSF53041">
    <property type="entry name" value="Resolvase-like"/>
    <property type="match status" value="1"/>
</dbReference>
<sequence length="491" mass="55647">MLDRITNSPNTFAAIYCRISSDKTGKSAGVERQQSDCRVMADRLGLSVQHVLVDNDISAYSGKPRPGYKQLLELMRTGAVGTVLAYHQDRLQRSPVELEEYVDVSEIHRVTTHTVLAGHIDLSTPSGRFNARIIGAAARYEVEHMIERQQTAKLQAAKDGKYLGGQRPFGFEPQRKAIRESEAAIIRDMYERFVVGRSWWSIAVSLNQRGIRTTHGKDWNSLKVRNVLIRPINAGIVLHKGVEYPAQSPAILSPDEWANLKLAIDISRRKSPHPGRARKHLLKGFLICGACGEKMFHKSKQQRDGSYKTTAACGKTDNQTGRQHGCGKVSRMVEPIIDLVVDSIMFRLNSPELATTLHKHKTSADTLKTLNDQQRALESSINEITDDYYVNKLLTREQFERAKTQADNDLALITKQIDAELVSEAVNTTDVSGDLRERWENETLEWQRSLLFLLIDRISVHPLPHVPGYKYPKYKSKWRFDPDLIQIEWKA</sequence>
<evidence type="ECO:0000259" key="2">
    <source>
        <dbReference type="PROSITE" id="PS51737"/>
    </source>
</evidence>
<dbReference type="InterPro" id="IPR038109">
    <property type="entry name" value="DNA_bind_recomb_sf"/>
</dbReference>
<dbReference type="Gene3D" id="3.90.1750.20">
    <property type="entry name" value="Putative Large Serine Recombinase, Chain B, Domain 2"/>
    <property type="match status" value="1"/>
</dbReference>
<dbReference type="GO" id="GO:0003677">
    <property type="term" value="F:DNA binding"/>
    <property type="evidence" value="ECO:0007669"/>
    <property type="project" value="InterPro"/>
</dbReference>
<comment type="caution">
    <text evidence="3">The sequence shown here is derived from an EMBL/GenBank/DDBJ whole genome shotgun (WGS) entry which is preliminary data.</text>
</comment>
<dbReference type="GO" id="GO:0000150">
    <property type="term" value="F:DNA strand exchange activity"/>
    <property type="evidence" value="ECO:0007669"/>
    <property type="project" value="InterPro"/>
</dbReference>
<dbReference type="Pfam" id="PF07508">
    <property type="entry name" value="Recombinase"/>
    <property type="match status" value="1"/>
</dbReference>
<dbReference type="EMBL" id="MRBO01000620">
    <property type="protein sequence ID" value="KAB2582909.1"/>
    <property type="molecule type" value="Genomic_DNA"/>
</dbReference>
<accession>A0A5N5DXS8</accession>
<dbReference type="Proteomes" id="UP000325576">
    <property type="component" value="Unassembled WGS sequence"/>
</dbReference>
<evidence type="ECO:0000313" key="4">
    <source>
        <dbReference type="Proteomes" id="UP000325576"/>
    </source>
</evidence>
<reference evidence="3 4" key="1">
    <citation type="journal article" date="2017" name="Poromechanics V (2013)">
        <title>Genomic Characterization of the Arsenic-Tolerant Actinobacterium, &lt;i&gt;Rhodococcus erythropolis&lt;/i&gt; S43.</title>
        <authorList>
            <person name="Retamal-Morales G."/>
            <person name="Mehnert M."/>
            <person name="Schwabe R."/>
            <person name="Tischler D."/>
            <person name="Schloemann M."/>
            <person name="Levican G.J."/>
        </authorList>
    </citation>
    <scope>NUCLEOTIDE SEQUENCE [LARGE SCALE GENOMIC DNA]</scope>
    <source>
        <strain evidence="3 4">S43</strain>
    </source>
</reference>
<organism evidence="3 4">
    <name type="scientific">Rhodococcus erythropolis</name>
    <name type="common">Arthrobacter picolinophilus</name>
    <dbReference type="NCBI Taxonomy" id="1833"/>
    <lineage>
        <taxon>Bacteria</taxon>
        <taxon>Bacillati</taxon>
        <taxon>Actinomycetota</taxon>
        <taxon>Actinomycetes</taxon>
        <taxon>Mycobacteriales</taxon>
        <taxon>Nocardiaceae</taxon>
        <taxon>Rhodococcus</taxon>
        <taxon>Rhodococcus erythropolis group</taxon>
    </lineage>
</organism>
<evidence type="ECO:0000313" key="3">
    <source>
        <dbReference type="EMBL" id="KAB2582909.1"/>
    </source>
</evidence>
<proteinExistence type="predicted"/>
<dbReference type="InterPro" id="IPR011109">
    <property type="entry name" value="DNA_bind_recombinase_dom"/>
</dbReference>
<dbReference type="InterPro" id="IPR006119">
    <property type="entry name" value="Resolv_N"/>
</dbReference>
<evidence type="ECO:0000259" key="1">
    <source>
        <dbReference type="PROSITE" id="PS51736"/>
    </source>
</evidence>
<dbReference type="SMART" id="SM00857">
    <property type="entry name" value="Resolvase"/>
    <property type="match status" value="1"/>
</dbReference>
<dbReference type="Gene3D" id="3.40.50.1390">
    <property type="entry name" value="Resolvase, N-terminal catalytic domain"/>
    <property type="match status" value="1"/>
</dbReference>
<dbReference type="PROSITE" id="PS51736">
    <property type="entry name" value="RECOMBINASES_3"/>
    <property type="match status" value="1"/>
</dbReference>
<dbReference type="InterPro" id="IPR036162">
    <property type="entry name" value="Resolvase-like_N_sf"/>
</dbReference>
<protein>
    <submittedName>
        <fullName evidence="3">Uncharacterized protein</fullName>
    </submittedName>
</protein>
<gene>
    <name evidence="3" type="ORF">BS297_23355</name>
</gene>
<dbReference type="PANTHER" id="PTHR30461:SF23">
    <property type="entry name" value="DNA RECOMBINASE-RELATED"/>
    <property type="match status" value="1"/>
</dbReference>
<dbReference type="InterPro" id="IPR050639">
    <property type="entry name" value="SSR_resolvase"/>
</dbReference>
<feature type="domain" description="Resolvase/invertase-type recombinase catalytic" evidence="1">
    <location>
        <begin position="12"/>
        <end position="160"/>
    </location>
</feature>